<evidence type="ECO:0000313" key="3">
    <source>
        <dbReference type="Proteomes" id="UP000799118"/>
    </source>
</evidence>
<proteinExistence type="predicted"/>
<dbReference type="AlphaFoldDB" id="A0A6A4I9Z8"/>
<organism evidence="2 3">
    <name type="scientific">Gymnopus androsaceus JB14</name>
    <dbReference type="NCBI Taxonomy" id="1447944"/>
    <lineage>
        <taxon>Eukaryota</taxon>
        <taxon>Fungi</taxon>
        <taxon>Dikarya</taxon>
        <taxon>Basidiomycota</taxon>
        <taxon>Agaricomycotina</taxon>
        <taxon>Agaricomycetes</taxon>
        <taxon>Agaricomycetidae</taxon>
        <taxon>Agaricales</taxon>
        <taxon>Marasmiineae</taxon>
        <taxon>Omphalotaceae</taxon>
        <taxon>Gymnopus</taxon>
    </lineage>
</organism>
<dbReference type="Gene3D" id="3.40.30.10">
    <property type="entry name" value="Glutaredoxin"/>
    <property type="match status" value="1"/>
</dbReference>
<evidence type="ECO:0000259" key="1">
    <source>
        <dbReference type="PROSITE" id="PS50404"/>
    </source>
</evidence>
<dbReference type="Proteomes" id="UP000799118">
    <property type="component" value="Unassembled WGS sequence"/>
</dbReference>
<reference evidence="2" key="1">
    <citation type="journal article" date="2019" name="Environ. Microbiol.">
        <title>Fungal ecological strategies reflected in gene transcription - a case study of two litter decomposers.</title>
        <authorList>
            <person name="Barbi F."/>
            <person name="Kohler A."/>
            <person name="Barry K."/>
            <person name="Baskaran P."/>
            <person name="Daum C."/>
            <person name="Fauchery L."/>
            <person name="Ihrmark K."/>
            <person name="Kuo A."/>
            <person name="LaButti K."/>
            <person name="Lipzen A."/>
            <person name="Morin E."/>
            <person name="Grigoriev I.V."/>
            <person name="Henrissat B."/>
            <person name="Lindahl B."/>
            <person name="Martin F."/>
        </authorList>
    </citation>
    <scope>NUCLEOTIDE SEQUENCE</scope>
    <source>
        <strain evidence="2">JB14</strain>
    </source>
</reference>
<dbReference type="Pfam" id="PF13409">
    <property type="entry name" value="GST_N_2"/>
    <property type="match status" value="1"/>
</dbReference>
<dbReference type="EMBL" id="ML769399">
    <property type="protein sequence ID" value="KAE9406830.1"/>
    <property type="molecule type" value="Genomic_DNA"/>
</dbReference>
<keyword evidence="3" id="KW-1185">Reference proteome</keyword>
<dbReference type="InterPro" id="IPR036249">
    <property type="entry name" value="Thioredoxin-like_sf"/>
</dbReference>
<protein>
    <recommendedName>
        <fullName evidence="1">GST N-terminal domain-containing protein</fullName>
    </recommendedName>
</protein>
<dbReference type="InterPro" id="IPR054416">
    <property type="entry name" value="GST_UstS-like_C"/>
</dbReference>
<feature type="domain" description="GST N-terminal" evidence="1">
    <location>
        <begin position="9"/>
        <end position="100"/>
    </location>
</feature>
<dbReference type="SUPFAM" id="SSF52833">
    <property type="entry name" value="Thioredoxin-like"/>
    <property type="match status" value="1"/>
</dbReference>
<dbReference type="InterPro" id="IPR004045">
    <property type="entry name" value="Glutathione_S-Trfase_N"/>
</dbReference>
<dbReference type="Gene3D" id="1.20.1050.10">
    <property type="match status" value="1"/>
</dbReference>
<dbReference type="OrthoDB" id="4951845at2759"/>
<dbReference type="PROSITE" id="PS50404">
    <property type="entry name" value="GST_NTER"/>
    <property type="match status" value="1"/>
</dbReference>
<accession>A0A6A4I9Z8</accession>
<gene>
    <name evidence="2" type="ORF">BT96DRAFT_875138</name>
</gene>
<name>A0A6A4I9Z8_9AGAR</name>
<evidence type="ECO:0000313" key="2">
    <source>
        <dbReference type="EMBL" id="KAE9406830.1"/>
    </source>
</evidence>
<dbReference type="Pfam" id="PF22041">
    <property type="entry name" value="GST_C_7"/>
    <property type="match status" value="1"/>
</dbReference>
<sequence>MITLYDFHPLFEGPYPTYSPFVARVRFALQHKGIPFITQCVNCGEIQAKAEEIGAPPTRTRPDGTPQYTLPFIFDSATNMAVADSFCIAKYLDDTYPVSGPKLLPDETEILQHFFASDTSITPMTSLALPYRIKVYHKLSPSMQVDYLKIGFPFDPNKKLEEQEIAEMWAQAETALGKIDVIMGKRETLVREKEPTFADEALSATLLVIKHAMGAESKEWELLSSKWHGGRWGKYLEWLESYEPKFCLMSKYN</sequence>